<dbReference type="GO" id="GO:0046872">
    <property type="term" value="F:metal ion binding"/>
    <property type="evidence" value="ECO:0007669"/>
    <property type="project" value="UniProtKB-KW"/>
</dbReference>
<reference evidence="3" key="1">
    <citation type="submission" date="2020-08" db="EMBL/GenBank/DDBJ databases">
        <title>Ramlibacter sp. USB13 16S ribosomal RNA gene genome sequencing and assembly.</title>
        <authorList>
            <person name="Kang M."/>
        </authorList>
    </citation>
    <scope>NUCLEOTIDE SEQUENCE</scope>
    <source>
        <strain evidence="3">USB13</strain>
    </source>
</reference>
<keyword evidence="1" id="KW-0479">Metal-binding</keyword>
<dbReference type="GO" id="GO:0016829">
    <property type="term" value="F:lyase activity"/>
    <property type="evidence" value="ECO:0007669"/>
    <property type="project" value="UniProtKB-KW"/>
</dbReference>
<dbReference type="Proteomes" id="UP000608513">
    <property type="component" value="Unassembled WGS sequence"/>
</dbReference>
<sequence>MARAVVLFGHGSRDPLWRLPMETVATRLRTMRPDTLVRCAFLELDAPSLPAAVADLVTAGAVQVTVVPMFLGTGRHAREDLPALVEQLRGAHPQVEFVLQKPVGEDGRVLDLIAKIALE</sequence>
<dbReference type="AlphaFoldDB" id="A0A923MQD1"/>
<dbReference type="PANTHER" id="PTHR33542:SF3">
    <property type="entry name" value="SIROHYDROCHLORIN FERROCHELATASE, CHLOROPLASTIC"/>
    <property type="match status" value="1"/>
</dbReference>
<accession>A0A923MQD1</accession>
<evidence type="ECO:0000313" key="3">
    <source>
        <dbReference type="EMBL" id="MBC5783545.1"/>
    </source>
</evidence>
<dbReference type="EMBL" id="JACORT010000004">
    <property type="protein sequence ID" value="MBC5783545.1"/>
    <property type="molecule type" value="Genomic_DNA"/>
</dbReference>
<evidence type="ECO:0000256" key="2">
    <source>
        <dbReference type="ARBA" id="ARBA00023239"/>
    </source>
</evidence>
<dbReference type="SUPFAM" id="SSF53800">
    <property type="entry name" value="Chelatase"/>
    <property type="match status" value="1"/>
</dbReference>
<protein>
    <submittedName>
        <fullName evidence="3">CbiX/SirB N-terminal domain-containing protein</fullName>
    </submittedName>
</protein>
<dbReference type="CDD" id="cd03416">
    <property type="entry name" value="CbiX_SirB_N"/>
    <property type="match status" value="1"/>
</dbReference>
<keyword evidence="2" id="KW-0456">Lyase</keyword>
<dbReference type="InterPro" id="IPR002762">
    <property type="entry name" value="CbiX-like"/>
</dbReference>
<evidence type="ECO:0000256" key="1">
    <source>
        <dbReference type="ARBA" id="ARBA00022723"/>
    </source>
</evidence>
<dbReference type="Gene3D" id="3.40.50.1400">
    <property type="match status" value="1"/>
</dbReference>
<name>A0A923MQD1_9BURK</name>
<dbReference type="RefSeq" id="WP_187076296.1">
    <property type="nucleotide sequence ID" value="NZ_JACORT010000004.1"/>
</dbReference>
<dbReference type="PANTHER" id="PTHR33542">
    <property type="entry name" value="SIROHYDROCHLORIN FERROCHELATASE, CHLOROPLASTIC"/>
    <property type="match status" value="1"/>
</dbReference>
<proteinExistence type="predicted"/>
<evidence type="ECO:0000313" key="4">
    <source>
        <dbReference type="Proteomes" id="UP000608513"/>
    </source>
</evidence>
<dbReference type="Pfam" id="PF01903">
    <property type="entry name" value="CbiX"/>
    <property type="match status" value="1"/>
</dbReference>
<organism evidence="3 4">
    <name type="scientific">Ramlibacter cellulosilyticus</name>
    <dbReference type="NCBI Taxonomy" id="2764187"/>
    <lineage>
        <taxon>Bacteria</taxon>
        <taxon>Pseudomonadati</taxon>
        <taxon>Pseudomonadota</taxon>
        <taxon>Betaproteobacteria</taxon>
        <taxon>Burkholderiales</taxon>
        <taxon>Comamonadaceae</taxon>
        <taxon>Ramlibacter</taxon>
    </lineage>
</organism>
<comment type="caution">
    <text evidence="3">The sequence shown here is derived from an EMBL/GenBank/DDBJ whole genome shotgun (WGS) entry which is preliminary data.</text>
</comment>
<dbReference type="InterPro" id="IPR050963">
    <property type="entry name" value="Sirohydro_Cobaltochel/CbiX"/>
</dbReference>
<keyword evidence="4" id="KW-1185">Reference proteome</keyword>
<gene>
    <name evidence="3" type="ORF">H8N03_11370</name>
</gene>